<evidence type="ECO:0000313" key="9">
    <source>
        <dbReference type="Proteomes" id="UP000002943"/>
    </source>
</evidence>
<dbReference type="Pfam" id="PF04138">
    <property type="entry name" value="GtrA_DPMS_TM"/>
    <property type="match status" value="1"/>
</dbReference>
<feature type="domain" description="GtrA/DPMS transmembrane" evidence="7">
    <location>
        <begin position="6"/>
        <end position="115"/>
    </location>
</feature>
<keyword evidence="5 6" id="KW-0472">Membrane</keyword>
<dbReference type="eggNOG" id="COG2246">
    <property type="taxonomic scope" value="Bacteria"/>
</dbReference>
<feature type="transmembrane region" description="Helical" evidence="6">
    <location>
        <begin position="35"/>
        <end position="55"/>
    </location>
</feature>
<feature type="transmembrane region" description="Helical" evidence="6">
    <location>
        <begin position="7"/>
        <end position="29"/>
    </location>
</feature>
<comment type="subcellular location">
    <subcellularLocation>
        <location evidence="1">Membrane</location>
        <topology evidence="1">Multi-pass membrane protein</topology>
    </subcellularLocation>
</comment>
<keyword evidence="3 6" id="KW-0812">Transmembrane</keyword>
<dbReference type="Proteomes" id="UP000002943">
    <property type="component" value="Unassembled WGS sequence"/>
</dbReference>
<keyword evidence="4 6" id="KW-1133">Transmembrane helix</keyword>
<organism evidence="8 9">
    <name type="scientific">Vibrio caribbeanicus ATCC BAA-2122</name>
    <dbReference type="NCBI Taxonomy" id="796620"/>
    <lineage>
        <taxon>Bacteria</taxon>
        <taxon>Pseudomonadati</taxon>
        <taxon>Pseudomonadota</taxon>
        <taxon>Gammaproteobacteria</taxon>
        <taxon>Vibrionales</taxon>
        <taxon>Vibrionaceae</taxon>
        <taxon>Vibrio</taxon>
    </lineage>
</organism>
<gene>
    <name evidence="8" type="ORF">VIBC2010_20305</name>
</gene>
<evidence type="ECO:0000256" key="2">
    <source>
        <dbReference type="ARBA" id="ARBA00009399"/>
    </source>
</evidence>
<dbReference type="InterPro" id="IPR007267">
    <property type="entry name" value="GtrA_DPMS_TM"/>
</dbReference>
<dbReference type="InterPro" id="IPR051401">
    <property type="entry name" value="GtrA_CellWall_Glycosyl"/>
</dbReference>
<evidence type="ECO:0000256" key="4">
    <source>
        <dbReference type="ARBA" id="ARBA00022989"/>
    </source>
</evidence>
<reference evidence="8 9" key="1">
    <citation type="journal article" date="2012" name="Int. J. Syst. Evol. Microbiol.">
        <title>Vibrio caribbeanicus sp. nov., isolated from the marine sponge Scleritoderma cyanea.</title>
        <authorList>
            <person name="Hoffmann M."/>
            <person name="Monday S.R."/>
            <person name="Allard M.W."/>
            <person name="Strain E.A."/>
            <person name="Whittaker P."/>
            <person name="Naum M."/>
            <person name="McCarthy P.J."/>
            <person name="Lopez J.V."/>
            <person name="Fischer M."/>
            <person name="Brown E.W."/>
        </authorList>
    </citation>
    <scope>NUCLEOTIDE SEQUENCE [LARGE SCALE GENOMIC DNA]</scope>
    <source>
        <strain evidence="8 9">ATCC BAA-2122</strain>
    </source>
</reference>
<evidence type="ECO:0000256" key="1">
    <source>
        <dbReference type="ARBA" id="ARBA00004141"/>
    </source>
</evidence>
<evidence type="ECO:0000259" key="7">
    <source>
        <dbReference type="Pfam" id="PF04138"/>
    </source>
</evidence>
<name>E3BJ69_9VIBR</name>
<evidence type="ECO:0000256" key="5">
    <source>
        <dbReference type="ARBA" id="ARBA00023136"/>
    </source>
</evidence>
<dbReference type="EMBL" id="AEIU01000068">
    <property type="protein sequence ID" value="EFP96995.1"/>
    <property type="molecule type" value="Genomic_DNA"/>
</dbReference>
<comment type="caution">
    <text evidence="8">The sequence shown here is derived from an EMBL/GenBank/DDBJ whole genome shotgun (WGS) entry which is preliminary data.</text>
</comment>
<dbReference type="PANTHER" id="PTHR38459">
    <property type="entry name" value="PROPHAGE BACTOPRENOL-LINKED GLUCOSE TRANSLOCASE HOMOLOG"/>
    <property type="match status" value="1"/>
</dbReference>
<evidence type="ECO:0000256" key="3">
    <source>
        <dbReference type="ARBA" id="ARBA00022692"/>
    </source>
</evidence>
<feature type="transmembrane region" description="Helical" evidence="6">
    <location>
        <begin position="98"/>
        <end position="116"/>
    </location>
</feature>
<evidence type="ECO:0000256" key="6">
    <source>
        <dbReference type="SAM" id="Phobius"/>
    </source>
</evidence>
<dbReference type="RefSeq" id="WP_009601065.1">
    <property type="nucleotide sequence ID" value="NZ_AEIU01000068.1"/>
</dbReference>
<proteinExistence type="inferred from homology"/>
<sequence>MKKFVKFIAVGLGGTLFSYFCYLLLLNFLTYQQSYFVSYALGIVYSYIFNSRFVFKAGLSIKKFLIFPSVYILQYLFSASGLFWLVDKLHLNASYAPIVVSVVTIPITFVVSKLVLETTETRAN</sequence>
<dbReference type="GO" id="GO:0005886">
    <property type="term" value="C:plasma membrane"/>
    <property type="evidence" value="ECO:0007669"/>
    <property type="project" value="TreeGrafter"/>
</dbReference>
<accession>E3BJ69</accession>
<protein>
    <recommendedName>
        <fullName evidence="7">GtrA/DPMS transmembrane domain-containing protein</fullName>
    </recommendedName>
</protein>
<dbReference type="GO" id="GO:0000271">
    <property type="term" value="P:polysaccharide biosynthetic process"/>
    <property type="evidence" value="ECO:0007669"/>
    <property type="project" value="InterPro"/>
</dbReference>
<dbReference type="STRING" id="796620.VIBC2010_20305"/>
<evidence type="ECO:0000313" key="8">
    <source>
        <dbReference type="EMBL" id="EFP96995.1"/>
    </source>
</evidence>
<dbReference type="PANTHER" id="PTHR38459:SF1">
    <property type="entry name" value="PROPHAGE BACTOPRENOL-LINKED GLUCOSE TRANSLOCASE HOMOLOG"/>
    <property type="match status" value="1"/>
</dbReference>
<dbReference type="AlphaFoldDB" id="E3BJ69"/>
<feature type="transmembrane region" description="Helical" evidence="6">
    <location>
        <begin position="64"/>
        <end position="86"/>
    </location>
</feature>
<dbReference type="OrthoDB" id="6058157at2"/>
<comment type="similarity">
    <text evidence="2">Belongs to the GtrA family.</text>
</comment>
<keyword evidence="9" id="KW-1185">Reference proteome</keyword>